<protein>
    <submittedName>
        <fullName evidence="1">Uncharacterized protein</fullName>
    </submittedName>
</protein>
<sequence length="413" mass="45513">MTDYSPYPHVTINGTAVTSNIDNSVTISNGRTTIDDQARTSYANITLITYDDDYITVKPNDHIVVSIPETDGTTYREIFGGWVSDIDASFGAWGLQGTINTTQLTAVGSLSKLAVNATKASYPKELDGDRIYDILWSTVSTQWDEVLPTQTWATVDASVNWLQYDNQYIANIDTPGIYEMQAYSGGVTNALGLCQQVAQSALGVLWEDGTGAIHYDDATHRTDNIGNFGWTDIPVAYISPYGTVSTLSTSYIANVLEVTYASGVKTGTDPTSIATFGILNRRWETLLHNAADAQTQLDLYLETRTVPRQNLGAVTIPLHNPDLPDALRDELVSIYNGKPVSIPDLPTPIYLYAFSGFVEGWRWTIARKTAFITLNLSDYALSLISQTWEQVNPAKTWQNTSVTMTWQNARVIV</sequence>
<name>A0A6J5PHC5_9CAUD</name>
<accession>A0A6J5PHC5</accession>
<gene>
    <name evidence="1" type="ORF">UFOVP892_4</name>
</gene>
<proteinExistence type="predicted"/>
<organism evidence="1">
    <name type="scientific">uncultured Caudovirales phage</name>
    <dbReference type="NCBI Taxonomy" id="2100421"/>
    <lineage>
        <taxon>Viruses</taxon>
        <taxon>Duplodnaviria</taxon>
        <taxon>Heunggongvirae</taxon>
        <taxon>Uroviricota</taxon>
        <taxon>Caudoviricetes</taxon>
        <taxon>Peduoviridae</taxon>
        <taxon>Maltschvirus</taxon>
        <taxon>Maltschvirus maltsch</taxon>
    </lineage>
</organism>
<reference evidence="1" key="1">
    <citation type="submission" date="2020-05" db="EMBL/GenBank/DDBJ databases">
        <authorList>
            <person name="Chiriac C."/>
            <person name="Salcher M."/>
            <person name="Ghai R."/>
            <person name="Kavagutti S V."/>
        </authorList>
    </citation>
    <scope>NUCLEOTIDE SEQUENCE</scope>
</reference>
<dbReference type="EMBL" id="LR796830">
    <property type="protein sequence ID" value="CAB4168565.1"/>
    <property type="molecule type" value="Genomic_DNA"/>
</dbReference>
<evidence type="ECO:0000313" key="1">
    <source>
        <dbReference type="EMBL" id="CAB4168565.1"/>
    </source>
</evidence>